<evidence type="ECO:0000256" key="4">
    <source>
        <dbReference type="ARBA" id="ARBA00022478"/>
    </source>
</evidence>
<sequence>MRVLKARAALLSDYEVLQLIRENEAEQRNDARNRKEQLDTDMDVPSNLRTMQFEMISALSQPYRPCAFQRAEQIRAFLDDLNARGYVIPDDRVLAGEPGLTKTERLQLVNHAPSSVVELHTLVEELGQRMNDDQIAEILQCVTTNLPITDAAVTMADSAVTETDADTGAGAASHQMEEESHAIDEDMTMNEAEMEAAEDAFPEEEFEHEEPGAGMDQDGGEDD</sequence>
<keyword evidence="5" id="KW-0804">Transcription</keyword>
<protein>
    <recommendedName>
        <fullName evidence="3">DNA-directed RNA polymerase III subunit RPC9</fullName>
    </recommendedName>
</protein>
<organism evidence="9 10">
    <name type="scientific">Malassezia globosa (strain ATCC MYA-4612 / CBS 7966)</name>
    <name type="common">Dandruff-associated fungus</name>
    <dbReference type="NCBI Taxonomy" id="425265"/>
    <lineage>
        <taxon>Eukaryota</taxon>
        <taxon>Fungi</taxon>
        <taxon>Dikarya</taxon>
        <taxon>Basidiomycota</taxon>
        <taxon>Ustilaginomycotina</taxon>
        <taxon>Malasseziomycetes</taxon>
        <taxon>Malasseziales</taxon>
        <taxon>Malasseziaceae</taxon>
        <taxon>Malassezia</taxon>
    </lineage>
</organism>
<evidence type="ECO:0000256" key="5">
    <source>
        <dbReference type="ARBA" id="ARBA00023163"/>
    </source>
</evidence>
<proteinExistence type="inferred from homology"/>
<evidence type="ECO:0000256" key="6">
    <source>
        <dbReference type="ARBA" id="ARBA00023242"/>
    </source>
</evidence>
<feature type="compositionally biased region" description="Acidic residues" evidence="7">
    <location>
        <begin position="195"/>
        <end position="208"/>
    </location>
</feature>
<evidence type="ECO:0000256" key="1">
    <source>
        <dbReference type="ARBA" id="ARBA00004123"/>
    </source>
</evidence>
<dbReference type="RefSeq" id="XP_001732479.1">
    <property type="nucleotide sequence ID" value="XM_001732427.1"/>
</dbReference>
<feature type="region of interest" description="Disordered" evidence="7">
    <location>
        <begin position="195"/>
        <end position="223"/>
    </location>
</feature>
<keyword evidence="6" id="KW-0539">Nucleus</keyword>
<dbReference type="InterPro" id="IPR038846">
    <property type="entry name" value="RPC9"/>
</dbReference>
<dbReference type="Gene3D" id="1.20.1250.40">
    <property type="match status" value="1"/>
</dbReference>
<dbReference type="InterPro" id="IPR038324">
    <property type="entry name" value="Rpb4/RPC9_sf"/>
</dbReference>
<comment type="subcellular location">
    <subcellularLocation>
        <location evidence="1">Nucleus</location>
    </subcellularLocation>
</comment>
<accession>A8PSG6</accession>
<dbReference type="GO" id="GO:0006384">
    <property type="term" value="P:transcription initiation at RNA polymerase III promoter"/>
    <property type="evidence" value="ECO:0007669"/>
    <property type="project" value="InterPro"/>
</dbReference>
<dbReference type="InterPro" id="IPR010997">
    <property type="entry name" value="HRDC-like_sf"/>
</dbReference>
<name>A8PSG6_MALGO</name>
<evidence type="ECO:0000256" key="7">
    <source>
        <dbReference type="SAM" id="MobiDB-lite"/>
    </source>
</evidence>
<dbReference type="FunCoup" id="A8PSG6">
    <property type="interactions" value="76"/>
</dbReference>
<comment type="caution">
    <text evidence="9">The sequence shown here is derived from an EMBL/GenBank/DDBJ whole genome shotgun (WGS) entry which is preliminary data.</text>
</comment>
<gene>
    <name evidence="9" type="ORF">MGL_0254</name>
</gene>
<evidence type="ECO:0000256" key="3">
    <source>
        <dbReference type="ARBA" id="ARBA00016672"/>
    </source>
</evidence>
<reference evidence="9 10" key="1">
    <citation type="journal article" date="2007" name="Proc. Natl. Acad. Sci. U.S.A.">
        <title>Dandruff-associated Malassezia genomes reveal convergent and divergent virulence traits shared with plant and human fungal pathogens.</title>
        <authorList>
            <person name="Xu J."/>
            <person name="Saunders C.W."/>
            <person name="Hu P."/>
            <person name="Grant R.A."/>
            <person name="Boekhout T."/>
            <person name="Kuramae E.E."/>
            <person name="Kronstad J.W."/>
            <person name="Deangelis Y.M."/>
            <person name="Reeder N.L."/>
            <person name="Johnstone K.R."/>
            <person name="Leland M."/>
            <person name="Fieno A.M."/>
            <person name="Begley W.M."/>
            <person name="Sun Y."/>
            <person name="Lacey M.P."/>
            <person name="Chaudhary T."/>
            <person name="Keough T."/>
            <person name="Chu L."/>
            <person name="Sears R."/>
            <person name="Yuan B."/>
            <person name="Dawson T.L.Jr."/>
        </authorList>
    </citation>
    <scope>NUCLEOTIDE SEQUENCE [LARGE SCALE GENOMIC DNA]</scope>
    <source>
        <strain evidence="10">ATCC MYA-4612 / CBS 7966</strain>
    </source>
</reference>
<dbReference type="GO" id="GO:0000166">
    <property type="term" value="F:nucleotide binding"/>
    <property type="evidence" value="ECO:0007669"/>
    <property type="project" value="InterPro"/>
</dbReference>
<dbReference type="KEGG" id="mgl:MGL_0254"/>
<dbReference type="Proteomes" id="UP000008837">
    <property type="component" value="Unassembled WGS sequence"/>
</dbReference>
<dbReference type="PANTHER" id="PTHR15561">
    <property type="entry name" value="CALCITONIN GENE-RELATED PEPTIDE-RECEPTOR COMPONENT PROTEIN"/>
    <property type="match status" value="1"/>
</dbReference>
<dbReference type="OrthoDB" id="1746530at2759"/>
<dbReference type="AlphaFoldDB" id="A8PSG6"/>
<dbReference type="EMBL" id="AAYY01000001">
    <property type="protein sequence ID" value="EDP45265.1"/>
    <property type="molecule type" value="Genomic_DNA"/>
</dbReference>
<evidence type="ECO:0000313" key="9">
    <source>
        <dbReference type="EMBL" id="EDP45265.1"/>
    </source>
</evidence>
<dbReference type="InterPro" id="IPR005574">
    <property type="entry name" value="Rpb4/RPC9"/>
</dbReference>
<dbReference type="SUPFAM" id="SSF47819">
    <property type="entry name" value="HRDC-like"/>
    <property type="match status" value="1"/>
</dbReference>
<dbReference type="GeneID" id="5856785"/>
<keyword evidence="4" id="KW-0240">DNA-directed RNA polymerase</keyword>
<dbReference type="InterPro" id="IPR006590">
    <property type="entry name" value="RNA_pol_Rpb4/RPC9_core"/>
</dbReference>
<keyword evidence="10" id="KW-1185">Reference proteome</keyword>
<dbReference type="PANTHER" id="PTHR15561:SF0">
    <property type="entry name" value="DNA-DIRECTED RNA POLYMERASE III SUBUNIT RPC9"/>
    <property type="match status" value="1"/>
</dbReference>
<dbReference type="OMA" id="PTNMVHL"/>
<dbReference type="Pfam" id="PF03874">
    <property type="entry name" value="RNA_pol_Rpb4"/>
    <property type="match status" value="1"/>
</dbReference>
<dbReference type="GO" id="GO:0005666">
    <property type="term" value="C:RNA polymerase III complex"/>
    <property type="evidence" value="ECO:0007669"/>
    <property type="project" value="InterPro"/>
</dbReference>
<dbReference type="InParanoid" id="A8PSG6"/>
<evidence type="ECO:0000256" key="2">
    <source>
        <dbReference type="ARBA" id="ARBA00006898"/>
    </source>
</evidence>
<feature type="domain" description="RNA polymerase Rpb4/RPC9 core" evidence="8">
    <location>
        <begin position="1"/>
        <end position="149"/>
    </location>
</feature>
<feature type="region of interest" description="Disordered" evidence="7">
    <location>
        <begin position="163"/>
        <end position="182"/>
    </location>
</feature>
<dbReference type="STRING" id="425265.A8PSG6"/>
<comment type="similarity">
    <text evidence="2">Belongs to the eukaryotic RPC9 RNA polymerase subunit family.</text>
</comment>
<evidence type="ECO:0000259" key="8">
    <source>
        <dbReference type="SMART" id="SM00657"/>
    </source>
</evidence>
<dbReference type="VEuPathDB" id="FungiDB:MGL_0254"/>
<evidence type="ECO:0000313" key="10">
    <source>
        <dbReference type="Proteomes" id="UP000008837"/>
    </source>
</evidence>
<dbReference type="SMART" id="SM00657">
    <property type="entry name" value="RPOL4c"/>
    <property type="match status" value="1"/>
</dbReference>